<reference evidence="1 2" key="1">
    <citation type="submission" date="2023-03" db="EMBL/GenBank/DDBJ databases">
        <title>High recombination rates correlate with genetic variation in Cardiocondyla obscurior ants.</title>
        <authorList>
            <person name="Errbii M."/>
        </authorList>
    </citation>
    <scope>NUCLEOTIDE SEQUENCE [LARGE SCALE GENOMIC DNA]</scope>
    <source>
        <strain evidence="1">Alpha-2009</strain>
        <tissue evidence="1">Whole body</tissue>
    </source>
</reference>
<dbReference type="AlphaFoldDB" id="A0AAW2EUI6"/>
<accession>A0AAW2EUI6</accession>
<organism evidence="1 2">
    <name type="scientific">Cardiocondyla obscurior</name>
    <dbReference type="NCBI Taxonomy" id="286306"/>
    <lineage>
        <taxon>Eukaryota</taxon>
        <taxon>Metazoa</taxon>
        <taxon>Ecdysozoa</taxon>
        <taxon>Arthropoda</taxon>
        <taxon>Hexapoda</taxon>
        <taxon>Insecta</taxon>
        <taxon>Pterygota</taxon>
        <taxon>Neoptera</taxon>
        <taxon>Endopterygota</taxon>
        <taxon>Hymenoptera</taxon>
        <taxon>Apocrita</taxon>
        <taxon>Aculeata</taxon>
        <taxon>Formicoidea</taxon>
        <taxon>Formicidae</taxon>
        <taxon>Myrmicinae</taxon>
        <taxon>Cardiocondyla</taxon>
    </lineage>
</organism>
<evidence type="ECO:0000313" key="1">
    <source>
        <dbReference type="EMBL" id="KAL0105886.1"/>
    </source>
</evidence>
<gene>
    <name evidence="1" type="ORF">PUN28_015956</name>
</gene>
<protein>
    <submittedName>
        <fullName evidence="1">Uncharacterized protein</fullName>
    </submittedName>
</protein>
<evidence type="ECO:0000313" key="2">
    <source>
        <dbReference type="Proteomes" id="UP001430953"/>
    </source>
</evidence>
<dbReference type="EMBL" id="JADYXP020000018">
    <property type="protein sequence ID" value="KAL0105886.1"/>
    <property type="molecule type" value="Genomic_DNA"/>
</dbReference>
<dbReference type="Proteomes" id="UP001430953">
    <property type="component" value="Unassembled WGS sequence"/>
</dbReference>
<comment type="caution">
    <text evidence="1">The sequence shown here is derived from an EMBL/GenBank/DDBJ whole genome shotgun (WGS) entry which is preliminary data.</text>
</comment>
<proteinExistence type="predicted"/>
<sequence length="88" mass="10846">MLYEFVYKRLFHIETRTAKYKERIDKRVAECICKNYNLKNMKLTQIRKLTFDPFFCSLINANNFKIYRFLQVKMRTSFIISLVEAYRK</sequence>
<name>A0AAW2EUI6_9HYME</name>
<keyword evidence="2" id="KW-1185">Reference proteome</keyword>